<dbReference type="InterPro" id="IPR004852">
    <property type="entry name" value="Di-haem_cyt_c_peroxidsae"/>
</dbReference>
<dbReference type="GO" id="GO:0004130">
    <property type="term" value="F:cytochrome-c peroxidase activity"/>
    <property type="evidence" value="ECO:0007669"/>
    <property type="project" value="TreeGrafter"/>
</dbReference>
<comment type="PTM">
    <text evidence="13">Binds 2 heme groups per subunit.</text>
</comment>
<evidence type="ECO:0000256" key="8">
    <source>
        <dbReference type="ARBA" id="ARBA00022982"/>
    </source>
</evidence>
<dbReference type="GO" id="GO:0042597">
    <property type="term" value="C:periplasmic space"/>
    <property type="evidence" value="ECO:0007669"/>
    <property type="project" value="UniProtKB-SubCell"/>
</dbReference>
<keyword evidence="3" id="KW-0813">Transport</keyword>
<feature type="domain" description="Di-haem cytochrome c peroxidase" evidence="16">
    <location>
        <begin position="54"/>
        <end position="200"/>
    </location>
</feature>
<evidence type="ECO:0000256" key="6">
    <source>
        <dbReference type="ARBA" id="ARBA00022729"/>
    </source>
</evidence>
<comment type="caution">
    <text evidence="17">The sequence shown here is derived from an EMBL/GenBank/DDBJ whole genome shotgun (WGS) entry which is preliminary data.</text>
</comment>
<comment type="function">
    <text evidence="11">Involved in methylamine metabolism. Essential for the maturation of the beta subunit of MADH, presumably via a step in the biosynthesis of tryptophan tryptophylquinone (TTQ), the cofactor of MADH.</text>
</comment>
<evidence type="ECO:0000256" key="13">
    <source>
        <dbReference type="PIRSR" id="PIRSR000294-1"/>
    </source>
</evidence>
<dbReference type="SUPFAM" id="SSF46626">
    <property type="entry name" value="Cytochrome c"/>
    <property type="match status" value="2"/>
</dbReference>
<keyword evidence="18" id="KW-1185">Reference proteome</keyword>
<evidence type="ECO:0000256" key="2">
    <source>
        <dbReference type="ARBA" id="ARBA00004856"/>
    </source>
</evidence>
<feature type="chain" id="PRO_5010366233" description="Methylamine utilization protein MauG" evidence="15">
    <location>
        <begin position="19"/>
        <end position="371"/>
    </location>
</feature>
<comment type="cofactor">
    <cofactor evidence="13">
        <name>heme</name>
        <dbReference type="ChEBI" id="CHEBI:30413"/>
    </cofactor>
    <text evidence="13">Binds 2 heme groups.</text>
</comment>
<feature type="binding site" description="axial binding residue" evidence="14">
    <location>
        <position position="233"/>
    </location>
    <ligand>
        <name>heme c</name>
        <dbReference type="ChEBI" id="CHEBI:61717"/>
        <label>2</label>
    </ligand>
    <ligandPart>
        <name>Fe</name>
        <dbReference type="ChEBI" id="CHEBI:18248"/>
    </ligandPart>
</feature>
<dbReference type="RefSeq" id="WP_044218639.1">
    <property type="nucleotide sequence ID" value="NZ_JRYR02000001.1"/>
</dbReference>
<keyword evidence="5 14" id="KW-0479">Metal-binding</keyword>
<dbReference type="PIRSF" id="PIRSF000294">
    <property type="entry name" value="Cytochrome-c_peroxidase"/>
    <property type="match status" value="1"/>
</dbReference>
<feature type="binding site" description="axial binding residue" evidence="14">
    <location>
        <position position="80"/>
    </location>
    <ligand>
        <name>heme c</name>
        <dbReference type="ChEBI" id="CHEBI:61717"/>
        <label>1</label>
    </ligand>
    <ligandPart>
        <name>Fe</name>
        <dbReference type="ChEBI" id="CHEBI:18248"/>
    </ligandPart>
</feature>
<dbReference type="InterPro" id="IPR051395">
    <property type="entry name" value="Cytochrome_c_Peroxidase/MauG"/>
</dbReference>
<dbReference type="GO" id="GO:0046872">
    <property type="term" value="F:metal ion binding"/>
    <property type="evidence" value="ECO:0007669"/>
    <property type="project" value="UniProtKB-KW"/>
</dbReference>
<evidence type="ECO:0000313" key="17">
    <source>
        <dbReference type="EMBL" id="OHX66097.1"/>
    </source>
</evidence>
<dbReference type="FunFam" id="1.10.760.10:FF:000019">
    <property type="entry name" value="Di-heme cytochrome C peroxidase"/>
    <property type="match status" value="1"/>
</dbReference>
<evidence type="ECO:0000256" key="5">
    <source>
        <dbReference type="ARBA" id="ARBA00022723"/>
    </source>
</evidence>
<dbReference type="Gene3D" id="1.10.760.10">
    <property type="entry name" value="Cytochrome c-like domain"/>
    <property type="match status" value="2"/>
</dbReference>
<dbReference type="GO" id="GO:0009055">
    <property type="term" value="F:electron transfer activity"/>
    <property type="evidence" value="ECO:0007669"/>
    <property type="project" value="InterPro"/>
</dbReference>
<keyword evidence="9" id="KW-0560">Oxidoreductase</keyword>
<evidence type="ECO:0000256" key="12">
    <source>
        <dbReference type="ARBA" id="ARBA00073576"/>
    </source>
</evidence>
<keyword evidence="10 14" id="KW-0408">Iron</keyword>
<evidence type="ECO:0000313" key="18">
    <source>
        <dbReference type="Proteomes" id="UP000179797"/>
    </source>
</evidence>
<evidence type="ECO:0000256" key="14">
    <source>
        <dbReference type="PIRSR" id="PIRSR000294-2"/>
    </source>
</evidence>
<keyword evidence="4 13" id="KW-0349">Heme</keyword>
<dbReference type="Proteomes" id="UP000179797">
    <property type="component" value="Unassembled WGS sequence"/>
</dbReference>
<protein>
    <recommendedName>
        <fullName evidence="12">Methylamine utilization protein MauG</fullName>
    </recommendedName>
</protein>
<evidence type="ECO:0000256" key="11">
    <source>
        <dbReference type="ARBA" id="ARBA00058991"/>
    </source>
</evidence>
<evidence type="ECO:0000259" key="16">
    <source>
        <dbReference type="Pfam" id="PF03150"/>
    </source>
</evidence>
<organism evidence="17 18">
    <name type="scientific">Flammeovirga pacifica</name>
    <dbReference type="NCBI Taxonomy" id="915059"/>
    <lineage>
        <taxon>Bacteria</taxon>
        <taxon>Pseudomonadati</taxon>
        <taxon>Bacteroidota</taxon>
        <taxon>Cytophagia</taxon>
        <taxon>Cytophagales</taxon>
        <taxon>Flammeovirgaceae</taxon>
        <taxon>Flammeovirga</taxon>
    </lineage>
</organism>
<keyword evidence="7" id="KW-0574">Periplasm</keyword>
<evidence type="ECO:0000256" key="15">
    <source>
        <dbReference type="SAM" id="SignalP"/>
    </source>
</evidence>
<gene>
    <name evidence="17" type="ORF">NH26_06910</name>
</gene>
<dbReference type="AlphaFoldDB" id="A0A1S1YYL8"/>
<comment type="pathway">
    <text evidence="2">One-carbon metabolism; methylamine degradation.</text>
</comment>
<feature type="binding site" description="covalent" evidence="13">
    <location>
        <position position="232"/>
    </location>
    <ligand>
        <name>heme c</name>
        <dbReference type="ChEBI" id="CHEBI:61717"/>
        <label>2</label>
    </ligand>
</feature>
<dbReference type="PROSITE" id="PS51257">
    <property type="entry name" value="PROKAR_LIPOPROTEIN"/>
    <property type="match status" value="1"/>
</dbReference>
<dbReference type="GO" id="GO:0020037">
    <property type="term" value="F:heme binding"/>
    <property type="evidence" value="ECO:0007669"/>
    <property type="project" value="InterPro"/>
</dbReference>
<dbReference type="PANTHER" id="PTHR30600:SF10">
    <property type="entry name" value="BLL6722 PROTEIN"/>
    <property type="match status" value="1"/>
</dbReference>
<evidence type="ECO:0000256" key="10">
    <source>
        <dbReference type="ARBA" id="ARBA00023004"/>
    </source>
</evidence>
<dbReference type="InterPro" id="IPR026259">
    <property type="entry name" value="MauG/Cytc_peroxidase"/>
</dbReference>
<dbReference type="InterPro" id="IPR036909">
    <property type="entry name" value="Cyt_c-like_dom_sf"/>
</dbReference>
<evidence type="ECO:0000256" key="7">
    <source>
        <dbReference type="ARBA" id="ARBA00022764"/>
    </source>
</evidence>
<reference evidence="17 18" key="1">
    <citation type="journal article" date="2012" name="Int. J. Syst. Evol. Microbiol.">
        <title>Flammeovirga pacifica sp. nov., isolated from deep-sea sediment.</title>
        <authorList>
            <person name="Xu H."/>
            <person name="Fu Y."/>
            <person name="Yang N."/>
            <person name="Ding Z."/>
            <person name="Lai Q."/>
            <person name="Zeng R."/>
        </authorList>
    </citation>
    <scope>NUCLEOTIDE SEQUENCE [LARGE SCALE GENOMIC DNA]</scope>
    <source>
        <strain evidence="18">DSM 24597 / LMG 26175 / WPAGA1</strain>
    </source>
</reference>
<dbReference type="EMBL" id="JRYR02000001">
    <property type="protein sequence ID" value="OHX66097.1"/>
    <property type="molecule type" value="Genomic_DNA"/>
</dbReference>
<keyword evidence="17" id="KW-0575">Peroxidase</keyword>
<feature type="signal peptide" evidence="15">
    <location>
        <begin position="1"/>
        <end position="18"/>
    </location>
</feature>
<feature type="binding site" description="covalent" evidence="13">
    <location>
        <position position="76"/>
    </location>
    <ligand>
        <name>heme c</name>
        <dbReference type="ChEBI" id="CHEBI:61717"/>
        <label>1</label>
    </ligand>
</feature>
<feature type="binding site" description="covalent" evidence="13">
    <location>
        <position position="229"/>
    </location>
    <ligand>
        <name>heme c</name>
        <dbReference type="ChEBI" id="CHEBI:61717"/>
        <label>2</label>
    </ligand>
</feature>
<evidence type="ECO:0000256" key="3">
    <source>
        <dbReference type="ARBA" id="ARBA00022448"/>
    </source>
</evidence>
<keyword evidence="8" id="KW-0249">Electron transport</keyword>
<feature type="binding site" description="covalent" evidence="13">
    <location>
        <position position="79"/>
    </location>
    <ligand>
        <name>heme c</name>
        <dbReference type="ChEBI" id="CHEBI:61717"/>
        <label>1</label>
    </ligand>
</feature>
<dbReference type="STRING" id="915059.NH26_06910"/>
<evidence type="ECO:0000256" key="1">
    <source>
        <dbReference type="ARBA" id="ARBA00004418"/>
    </source>
</evidence>
<keyword evidence="6 15" id="KW-0732">Signal</keyword>
<accession>A0A1S1YYL8</accession>
<sequence>MKLNFLLLYFLTILFFSACDHQQIEDENTAFDLNIPTHFGPGYILPENNPTTTKGVELGRMLFYDQQLSRDGSTSCGTCHQQALSFTDGKALAEGIHGRVGDFSSMSIVNAMWQGKFFWDGRAVSLEEQALGPIENVLEMDMTLDEVVERLQADPNYPSLFEKAFGSGVITSENIGKAIAQFERTLISSNSKYDQYLKGAYIPTEEELLGIQLFFTHPEPSINLRGGNCGDCHLNILTSGDNKGYRGFHNNGLDTNDDLKIGLSDVTGSDFDKGKFKAPSLRNIAVTAPYMHDGRLATLEDVLEHYDEHIKESTTLDAFIREGSNEPIFPGDPIKLHLTNKEKQAILTFLEMLTDDDFLTNPAFSDPFSNE</sequence>
<evidence type="ECO:0000256" key="9">
    <source>
        <dbReference type="ARBA" id="ARBA00023002"/>
    </source>
</evidence>
<dbReference type="Pfam" id="PF03150">
    <property type="entry name" value="CCP_MauG"/>
    <property type="match status" value="1"/>
</dbReference>
<evidence type="ECO:0000256" key="4">
    <source>
        <dbReference type="ARBA" id="ARBA00022617"/>
    </source>
</evidence>
<comment type="subcellular location">
    <subcellularLocation>
        <location evidence="1">Periplasm</location>
    </subcellularLocation>
</comment>
<dbReference type="PANTHER" id="PTHR30600">
    <property type="entry name" value="CYTOCHROME C PEROXIDASE-RELATED"/>
    <property type="match status" value="1"/>
</dbReference>
<dbReference type="OrthoDB" id="9805202at2"/>
<proteinExistence type="predicted"/>
<name>A0A1S1YYL8_FLAPC</name>